<dbReference type="AlphaFoldDB" id="A0A388KTF5"/>
<dbReference type="GO" id="GO:0004519">
    <property type="term" value="F:endonuclease activity"/>
    <property type="evidence" value="ECO:0007669"/>
    <property type="project" value="UniProtKB-KW"/>
</dbReference>
<evidence type="ECO:0000256" key="4">
    <source>
        <dbReference type="ARBA" id="ARBA00022722"/>
    </source>
</evidence>
<dbReference type="InterPro" id="IPR053134">
    <property type="entry name" value="RNA-dir_DNA_polymerase"/>
</dbReference>
<keyword evidence="6" id="KW-0378">Hydrolase</keyword>
<dbReference type="Proteomes" id="UP000265515">
    <property type="component" value="Unassembled WGS sequence"/>
</dbReference>
<keyword evidence="4" id="KW-0540">Nuclease</keyword>
<keyword evidence="7" id="KW-0695">RNA-directed DNA polymerase</keyword>
<feature type="compositionally biased region" description="Basic and acidic residues" evidence="8">
    <location>
        <begin position="47"/>
        <end position="74"/>
    </location>
</feature>
<evidence type="ECO:0000313" key="11">
    <source>
        <dbReference type="Proteomes" id="UP000265515"/>
    </source>
</evidence>
<dbReference type="GO" id="GO:0008233">
    <property type="term" value="F:peptidase activity"/>
    <property type="evidence" value="ECO:0007669"/>
    <property type="project" value="UniProtKB-KW"/>
</dbReference>
<feature type="compositionally biased region" description="Acidic residues" evidence="8">
    <location>
        <begin position="75"/>
        <end position="86"/>
    </location>
</feature>
<dbReference type="GO" id="GO:0006508">
    <property type="term" value="P:proteolysis"/>
    <property type="evidence" value="ECO:0007669"/>
    <property type="project" value="UniProtKB-KW"/>
</dbReference>
<proteinExistence type="predicted"/>
<dbReference type="Gene3D" id="3.10.10.10">
    <property type="entry name" value="HIV Type 1 Reverse Transcriptase, subunit A, domain 1"/>
    <property type="match status" value="1"/>
</dbReference>
<evidence type="ECO:0000256" key="1">
    <source>
        <dbReference type="ARBA" id="ARBA00022670"/>
    </source>
</evidence>
<feature type="region of interest" description="Disordered" evidence="8">
    <location>
        <begin position="933"/>
        <end position="979"/>
    </location>
</feature>
<accession>A0A388KTF5</accession>
<dbReference type="PANTHER" id="PTHR24559">
    <property type="entry name" value="TRANSPOSON TY3-I GAG-POL POLYPROTEIN"/>
    <property type="match status" value="1"/>
</dbReference>
<dbReference type="Gramene" id="GBG73345">
    <property type="protein sequence ID" value="GBG73345"/>
    <property type="gene ID" value="CBR_g13066"/>
</dbReference>
<dbReference type="SUPFAM" id="SSF56672">
    <property type="entry name" value="DNA/RNA polymerases"/>
    <property type="match status" value="1"/>
</dbReference>
<evidence type="ECO:0000313" key="10">
    <source>
        <dbReference type="EMBL" id="GBG73345.1"/>
    </source>
</evidence>
<dbReference type="Pfam" id="PF00078">
    <property type="entry name" value="RVT_1"/>
    <property type="match status" value="1"/>
</dbReference>
<feature type="region of interest" description="Disordered" evidence="8">
    <location>
        <begin position="720"/>
        <end position="787"/>
    </location>
</feature>
<dbReference type="CDD" id="cd01647">
    <property type="entry name" value="RT_LTR"/>
    <property type="match status" value="1"/>
</dbReference>
<feature type="domain" description="Reverse transcriptase" evidence="9">
    <location>
        <begin position="302"/>
        <end position="403"/>
    </location>
</feature>
<dbReference type="EMBL" id="BFEA01000181">
    <property type="protein sequence ID" value="GBG73345.1"/>
    <property type="molecule type" value="Genomic_DNA"/>
</dbReference>
<evidence type="ECO:0000256" key="2">
    <source>
        <dbReference type="ARBA" id="ARBA00022679"/>
    </source>
</evidence>
<evidence type="ECO:0000256" key="8">
    <source>
        <dbReference type="SAM" id="MobiDB-lite"/>
    </source>
</evidence>
<sequence length="999" mass="112297">MVDTRSGKSTMPYSKAREEQAAAILRERNETKELLRQAKLKMIAEEQAAKKKKLEEEMQRLQQEEEERMRAAKEEEVEEEEEQPEEEPLRRRLGEGEGSSGTKEDDPWVERMISEWVANLLLGEDEAAMLYIPQEEKEAAVKEIEATSDPLERQTIENEKRLDWKLLLAREKKRRKEEANTMAREVESLQMCRQEVEAEPDVQVKLDKILDIELLGEPVKMPPEIQGEVAKYPDLFEEPKGVVEREVVHAIEIIPGSSIPKGRIHGKSLGELDELLRQLKELIEKGWIRPSVSPYGSPVLFVPKKGGTLRMCIDYRGLNAITVKNREPLPRIDDRVQGCRYFNKVDLKSGYHQIAIRPEDQHKTAFHTRYGLYEFVVMPFGVCNAPGTFQHAMDRIFHDYLDKVLCLVRQYKFKINGEKCEFGRTWILYLGHEISAKGLKRDDAKVAIICDWRRPQFVSEMRSFLEMTGYERNFVKNYSIVAALLTDLTCLTPHGSGQTVAEQGTQLQMTAGNHPEANGQAEQLNRALFRRHLQSCVVKTLQGDFGIGGEPCTPTLVGQRLPLGTAWNPAMAPGKVSVCRYHVEPGYGASPTKDENIVEVHDDKLVYFIACENVPGEDPTLADFTAFLHDHYGTLHDAIDALDRVTQMQWCGSSAPADREHHIRVFHDARLICDEALLPEVLLTNRFVVSLPSDYRIELWLQSFAFSEQAYEAARQYQKNRSRFSDTSSSSRATSGATQSRGTTRGRSSFTSRFRRPTRPGAPLSRRYSSLEYGEDASTELDPTLGDAPEDIELRDVIQYHLDGDTIAVAERLQMAMSAMGRVRTRVAQVGARTITAPQIDLPQGFVPRRALSPKERAALEARLIAFVAARMDTSSRCPLHAALDRHYADISRERGSQSPLGPTPPARPTKLATVQCTVQASRVAGFPTTESLFAPLATPPEDSQDTTDAVPSAPPFVEVPPAPQQTAASSPSPSRLPTCRAIRTTRCSAQLATRDDIV</sequence>
<feature type="region of interest" description="Disordered" evidence="8">
    <location>
        <begin position="47"/>
        <end position="107"/>
    </location>
</feature>
<evidence type="ECO:0000256" key="7">
    <source>
        <dbReference type="ARBA" id="ARBA00022918"/>
    </source>
</evidence>
<keyword evidence="5" id="KW-0255">Endonuclease</keyword>
<dbReference type="GO" id="GO:0003964">
    <property type="term" value="F:RNA-directed DNA polymerase activity"/>
    <property type="evidence" value="ECO:0007669"/>
    <property type="project" value="UniProtKB-KW"/>
</dbReference>
<dbReference type="InterPro" id="IPR000477">
    <property type="entry name" value="RT_dom"/>
</dbReference>
<dbReference type="OrthoDB" id="2431547at2759"/>
<feature type="compositionally biased region" description="Pro residues" evidence="8">
    <location>
        <begin position="953"/>
        <end position="964"/>
    </location>
</feature>
<dbReference type="InterPro" id="IPR043128">
    <property type="entry name" value="Rev_trsase/Diguanyl_cyclase"/>
</dbReference>
<dbReference type="Gene3D" id="3.30.70.270">
    <property type="match status" value="3"/>
</dbReference>
<protein>
    <recommendedName>
        <fullName evidence="9">Reverse transcriptase domain-containing protein</fullName>
    </recommendedName>
</protein>
<keyword evidence="3" id="KW-0548">Nucleotidyltransferase</keyword>
<evidence type="ECO:0000259" key="9">
    <source>
        <dbReference type="Pfam" id="PF00078"/>
    </source>
</evidence>
<keyword evidence="2" id="KW-0808">Transferase</keyword>
<evidence type="ECO:0000256" key="5">
    <source>
        <dbReference type="ARBA" id="ARBA00022759"/>
    </source>
</evidence>
<keyword evidence="1" id="KW-0645">Protease</keyword>
<keyword evidence="11" id="KW-1185">Reference proteome</keyword>
<feature type="compositionally biased region" description="Low complexity" evidence="8">
    <location>
        <begin position="965"/>
        <end position="974"/>
    </location>
</feature>
<evidence type="ECO:0000256" key="3">
    <source>
        <dbReference type="ARBA" id="ARBA00022695"/>
    </source>
</evidence>
<name>A0A388KTF5_CHABU</name>
<dbReference type="InterPro" id="IPR043502">
    <property type="entry name" value="DNA/RNA_pol_sf"/>
</dbReference>
<dbReference type="FunFam" id="3.10.10.10:FF:000007">
    <property type="entry name" value="Retrovirus-related Pol polyprotein from transposon 17.6-like Protein"/>
    <property type="match status" value="1"/>
</dbReference>
<organism evidence="10 11">
    <name type="scientific">Chara braunii</name>
    <name type="common">Braun's stonewort</name>
    <dbReference type="NCBI Taxonomy" id="69332"/>
    <lineage>
        <taxon>Eukaryota</taxon>
        <taxon>Viridiplantae</taxon>
        <taxon>Streptophyta</taxon>
        <taxon>Charophyceae</taxon>
        <taxon>Charales</taxon>
        <taxon>Characeae</taxon>
        <taxon>Chara</taxon>
    </lineage>
</organism>
<dbReference type="PANTHER" id="PTHR24559:SF444">
    <property type="entry name" value="REVERSE TRANSCRIPTASE DOMAIN-CONTAINING PROTEIN"/>
    <property type="match status" value="1"/>
</dbReference>
<feature type="compositionally biased region" description="Low complexity" evidence="8">
    <location>
        <begin position="725"/>
        <end position="752"/>
    </location>
</feature>
<reference evidence="10 11" key="1">
    <citation type="journal article" date="2018" name="Cell">
        <title>The Chara Genome: Secondary Complexity and Implications for Plant Terrestrialization.</title>
        <authorList>
            <person name="Nishiyama T."/>
            <person name="Sakayama H."/>
            <person name="Vries J.D."/>
            <person name="Buschmann H."/>
            <person name="Saint-Marcoux D."/>
            <person name="Ullrich K.K."/>
            <person name="Haas F.B."/>
            <person name="Vanderstraeten L."/>
            <person name="Becker D."/>
            <person name="Lang D."/>
            <person name="Vosolsobe S."/>
            <person name="Rombauts S."/>
            <person name="Wilhelmsson P.K.I."/>
            <person name="Janitza P."/>
            <person name="Kern R."/>
            <person name="Heyl A."/>
            <person name="Rumpler F."/>
            <person name="Villalobos L.I.A.C."/>
            <person name="Clay J.M."/>
            <person name="Skokan R."/>
            <person name="Toyoda A."/>
            <person name="Suzuki Y."/>
            <person name="Kagoshima H."/>
            <person name="Schijlen E."/>
            <person name="Tajeshwar N."/>
            <person name="Catarino B."/>
            <person name="Hetherington A.J."/>
            <person name="Saltykova A."/>
            <person name="Bonnot C."/>
            <person name="Breuninger H."/>
            <person name="Symeonidi A."/>
            <person name="Radhakrishnan G.V."/>
            <person name="Van Nieuwerburgh F."/>
            <person name="Deforce D."/>
            <person name="Chang C."/>
            <person name="Karol K.G."/>
            <person name="Hedrich R."/>
            <person name="Ulvskov P."/>
            <person name="Glockner G."/>
            <person name="Delwiche C.F."/>
            <person name="Petrasek J."/>
            <person name="Van de Peer Y."/>
            <person name="Friml J."/>
            <person name="Beilby M."/>
            <person name="Dolan L."/>
            <person name="Kohara Y."/>
            <person name="Sugano S."/>
            <person name="Fujiyama A."/>
            <person name="Delaux P.-M."/>
            <person name="Quint M."/>
            <person name="TheiBen G."/>
            <person name="Hagemann M."/>
            <person name="Harholt J."/>
            <person name="Dunand C."/>
            <person name="Zachgo S."/>
            <person name="Langdale J."/>
            <person name="Maumus F."/>
            <person name="Straeten D.V.D."/>
            <person name="Gould S.B."/>
            <person name="Rensing S.A."/>
        </authorList>
    </citation>
    <scope>NUCLEOTIDE SEQUENCE [LARGE SCALE GENOMIC DNA]</scope>
    <source>
        <strain evidence="10 11">S276</strain>
    </source>
</reference>
<gene>
    <name evidence="10" type="ORF">CBR_g13066</name>
</gene>
<evidence type="ECO:0000256" key="6">
    <source>
        <dbReference type="ARBA" id="ARBA00022801"/>
    </source>
</evidence>
<comment type="caution">
    <text evidence="10">The sequence shown here is derived from an EMBL/GenBank/DDBJ whole genome shotgun (WGS) entry which is preliminary data.</text>
</comment>